<evidence type="ECO:0000313" key="4">
    <source>
        <dbReference type="EMBL" id="KAF7366330.1"/>
    </source>
</evidence>
<accession>A0A8H6YSE5</accession>
<dbReference type="OrthoDB" id="3203775at2759"/>
<keyword evidence="2" id="KW-0812">Transmembrane</keyword>
<dbReference type="PANTHER" id="PTHR40465:SF1">
    <property type="entry name" value="DUF6534 DOMAIN-CONTAINING PROTEIN"/>
    <property type="match status" value="1"/>
</dbReference>
<evidence type="ECO:0000256" key="2">
    <source>
        <dbReference type="SAM" id="Phobius"/>
    </source>
</evidence>
<feature type="region of interest" description="Disordered" evidence="1">
    <location>
        <begin position="318"/>
        <end position="344"/>
    </location>
</feature>
<name>A0A8H6YSE5_9AGAR</name>
<protein>
    <recommendedName>
        <fullName evidence="3">DUF6534 domain-containing protein</fullName>
    </recommendedName>
</protein>
<feature type="transmembrane region" description="Helical" evidence="2">
    <location>
        <begin position="129"/>
        <end position="154"/>
    </location>
</feature>
<reference evidence="4" key="1">
    <citation type="submission" date="2020-05" db="EMBL/GenBank/DDBJ databases">
        <title>Mycena genomes resolve the evolution of fungal bioluminescence.</title>
        <authorList>
            <person name="Tsai I.J."/>
        </authorList>
    </citation>
    <scope>NUCLEOTIDE SEQUENCE</scope>
    <source>
        <strain evidence="4">160909Yilan</strain>
    </source>
</reference>
<dbReference type="AlphaFoldDB" id="A0A8H6YSE5"/>
<keyword evidence="2" id="KW-0472">Membrane</keyword>
<evidence type="ECO:0000259" key="3">
    <source>
        <dbReference type="Pfam" id="PF20152"/>
    </source>
</evidence>
<comment type="caution">
    <text evidence="4">The sequence shown here is derived from an EMBL/GenBank/DDBJ whole genome shotgun (WGS) entry which is preliminary data.</text>
</comment>
<gene>
    <name evidence="4" type="ORF">MSAN_00889200</name>
</gene>
<evidence type="ECO:0000256" key="1">
    <source>
        <dbReference type="SAM" id="MobiDB-lite"/>
    </source>
</evidence>
<proteinExistence type="predicted"/>
<dbReference type="EMBL" id="JACAZH010000006">
    <property type="protein sequence ID" value="KAF7366330.1"/>
    <property type="molecule type" value="Genomic_DNA"/>
</dbReference>
<dbReference type="InterPro" id="IPR045339">
    <property type="entry name" value="DUF6534"/>
</dbReference>
<feature type="domain" description="DUF6534" evidence="3">
    <location>
        <begin position="176"/>
        <end position="265"/>
    </location>
</feature>
<feature type="transmembrane region" description="Helical" evidence="2">
    <location>
        <begin position="102"/>
        <end position="122"/>
    </location>
</feature>
<organism evidence="4 5">
    <name type="scientific">Mycena sanguinolenta</name>
    <dbReference type="NCBI Taxonomy" id="230812"/>
    <lineage>
        <taxon>Eukaryota</taxon>
        <taxon>Fungi</taxon>
        <taxon>Dikarya</taxon>
        <taxon>Basidiomycota</taxon>
        <taxon>Agaricomycotina</taxon>
        <taxon>Agaricomycetes</taxon>
        <taxon>Agaricomycetidae</taxon>
        <taxon>Agaricales</taxon>
        <taxon>Marasmiineae</taxon>
        <taxon>Mycenaceae</taxon>
        <taxon>Mycena</taxon>
    </lineage>
</organism>
<evidence type="ECO:0000313" key="5">
    <source>
        <dbReference type="Proteomes" id="UP000623467"/>
    </source>
</evidence>
<feature type="transmembrane region" description="Helical" evidence="2">
    <location>
        <begin position="210"/>
        <end position="234"/>
    </location>
</feature>
<dbReference type="Proteomes" id="UP000623467">
    <property type="component" value="Unassembled WGS sequence"/>
</dbReference>
<keyword evidence="2" id="KW-1133">Transmembrane helix</keyword>
<feature type="transmembrane region" description="Helical" evidence="2">
    <location>
        <begin position="59"/>
        <end position="82"/>
    </location>
</feature>
<dbReference type="PANTHER" id="PTHR40465">
    <property type="entry name" value="CHROMOSOME 1, WHOLE GENOME SHOTGUN SEQUENCE"/>
    <property type="match status" value="1"/>
</dbReference>
<sequence>MSTTLPRLDAITGYAAGRTSLGMAIKGMLLQRAAHWDLGKLSLYYFRTFKKDNWKLKSYVAVAFAIDTISAMGDYACVYLYIITHAGDFVYLTKQNWTVPLYIISTTTVAFLVQSFLAFLYWRFTNNTIIVCFLSILILAALGGGFSTGLIVVLFPAVKDRNKLRIYGIVYIVTQVSADVIIAGALLLELMRAKSLFKRQPRVNNMLNRLVLHTIQTGTVTAVIAMLALIVFRIDDQTNISIGMMYPIGRIYVLSMLTNLNIRDSGRPQNWTTSSGQRGTVRFAHGTTCIFSTVQFYPSEPDSSSGSVKSSVLLPISQPPASISRTQPPEIEMMPIEDKHVPEV</sequence>
<feature type="transmembrane region" description="Helical" evidence="2">
    <location>
        <begin position="166"/>
        <end position="190"/>
    </location>
</feature>
<keyword evidence="5" id="KW-1185">Reference proteome</keyword>
<dbReference type="Pfam" id="PF20152">
    <property type="entry name" value="DUF6534"/>
    <property type="match status" value="1"/>
</dbReference>